<dbReference type="PANTHER" id="PTHR47331">
    <property type="entry name" value="PHD-TYPE DOMAIN-CONTAINING PROTEIN"/>
    <property type="match status" value="1"/>
</dbReference>
<accession>A0AAD9QMK9</accession>
<reference evidence="1" key="1">
    <citation type="journal article" date="2023" name="G3 (Bethesda)">
        <title>Whole genome assembly and annotation of the endangered Caribbean coral Acropora cervicornis.</title>
        <authorList>
            <person name="Selwyn J.D."/>
            <person name="Vollmer S.V."/>
        </authorList>
    </citation>
    <scope>NUCLEOTIDE SEQUENCE</scope>
    <source>
        <strain evidence="1">K2</strain>
    </source>
</reference>
<reference evidence="1" key="2">
    <citation type="journal article" date="2023" name="Science">
        <title>Genomic signatures of disease resistance in endangered staghorn corals.</title>
        <authorList>
            <person name="Vollmer S.V."/>
            <person name="Selwyn J.D."/>
            <person name="Despard B.A."/>
            <person name="Roesel C.L."/>
        </authorList>
    </citation>
    <scope>NUCLEOTIDE SEQUENCE</scope>
    <source>
        <strain evidence="1">K2</strain>
    </source>
</reference>
<comment type="caution">
    <text evidence="1">The sequence shown here is derived from an EMBL/GenBank/DDBJ whole genome shotgun (WGS) entry which is preliminary data.</text>
</comment>
<dbReference type="Proteomes" id="UP001249851">
    <property type="component" value="Unassembled WGS sequence"/>
</dbReference>
<sequence length="195" mass="22175">MKQIITKLRPKIGLRWSTQKLELQLKEVDLQDLDEWLETEVPVQEMAFGCASTKENPEKEKAKSNSNKSKWFKKKKDVLNDTHANLGAKLECFVCKGEHALTSSETWKRLTVNERWELAKKLGLCFRCLKRGHQVQRCSLKGACPMEGCVRRHHPQHHAAIEPPQLNSSAEAFLPMQAAIGETSVTSTLTTHTTR</sequence>
<protein>
    <recommendedName>
        <fullName evidence="3">CCHC-type domain-containing protein</fullName>
    </recommendedName>
</protein>
<keyword evidence="2" id="KW-1185">Reference proteome</keyword>
<gene>
    <name evidence="1" type="ORF">P5673_012288</name>
</gene>
<proteinExistence type="predicted"/>
<name>A0AAD9QMK9_ACRCE</name>
<evidence type="ECO:0008006" key="3">
    <source>
        <dbReference type="Google" id="ProtNLM"/>
    </source>
</evidence>
<dbReference type="AlphaFoldDB" id="A0AAD9QMK9"/>
<evidence type="ECO:0000313" key="2">
    <source>
        <dbReference type="Proteomes" id="UP001249851"/>
    </source>
</evidence>
<dbReference type="PANTHER" id="PTHR47331:SF5">
    <property type="entry name" value="RIBONUCLEASE H"/>
    <property type="match status" value="1"/>
</dbReference>
<organism evidence="1 2">
    <name type="scientific">Acropora cervicornis</name>
    <name type="common">Staghorn coral</name>
    <dbReference type="NCBI Taxonomy" id="6130"/>
    <lineage>
        <taxon>Eukaryota</taxon>
        <taxon>Metazoa</taxon>
        <taxon>Cnidaria</taxon>
        <taxon>Anthozoa</taxon>
        <taxon>Hexacorallia</taxon>
        <taxon>Scleractinia</taxon>
        <taxon>Astrocoeniina</taxon>
        <taxon>Acroporidae</taxon>
        <taxon>Acropora</taxon>
    </lineage>
</organism>
<dbReference type="EMBL" id="JARQWQ010000023">
    <property type="protein sequence ID" value="KAK2564067.1"/>
    <property type="molecule type" value="Genomic_DNA"/>
</dbReference>
<evidence type="ECO:0000313" key="1">
    <source>
        <dbReference type="EMBL" id="KAK2564067.1"/>
    </source>
</evidence>